<evidence type="ECO:0000256" key="1">
    <source>
        <dbReference type="SAM" id="Coils"/>
    </source>
</evidence>
<gene>
    <name evidence="2" type="ORF">ACFFJ6_24025</name>
</gene>
<dbReference type="Proteomes" id="UP001589775">
    <property type="component" value="Unassembled WGS sequence"/>
</dbReference>
<reference evidence="2 3" key="1">
    <citation type="submission" date="2024-09" db="EMBL/GenBank/DDBJ databases">
        <authorList>
            <person name="Sun Q."/>
            <person name="Mori K."/>
        </authorList>
    </citation>
    <scope>NUCLEOTIDE SEQUENCE [LARGE SCALE GENOMIC DNA]</scope>
    <source>
        <strain evidence="2 3">KCTC 23279</strain>
    </source>
</reference>
<feature type="coiled-coil region" evidence="1">
    <location>
        <begin position="34"/>
        <end position="68"/>
    </location>
</feature>
<dbReference type="EMBL" id="JBHLWM010000012">
    <property type="protein sequence ID" value="MFC0243572.1"/>
    <property type="molecule type" value="Genomic_DNA"/>
</dbReference>
<dbReference type="RefSeq" id="WP_378392690.1">
    <property type="nucleotide sequence ID" value="NZ_JBHLWM010000012.1"/>
</dbReference>
<organism evidence="2 3">
    <name type="scientific">Rhodopseudomonas telluris</name>
    <dbReference type="NCBI Taxonomy" id="644215"/>
    <lineage>
        <taxon>Bacteria</taxon>
        <taxon>Pseudomonadati</taxon>
        <taxon>Pseudomonadota</taxon>
        <taxon>Alphaproteobacteria</taxon>
        <taxon>Hyphomicrobiales</taxon>
        <taxon>Nitrobacteraceae</taxon>
        <taxon>Rhodopseudomonas</taxon>
    </lineage>
</organism>
<keyword evidence="1" id="KW-0175">Coiled coil</keyword>
<evidence type="ECO:0000313" key="3">
    <source>
        <dbReference type="Proteomes" id="UP001589775"/>
    </source>
</evidence>
<sequence>MPIYSRTASVRSTAELVAQLPAAVITERARHLLERDRQNRLAQAKADVEAAEEALERARRVVVETKTLDAARARLAAIENEVIGPQ</sequence>
<proteinExistence type="predicted"/>
<evidence type="ECO:0000313" key="2">
    <source>
        <dbReference type="EMBL" id="MFC0243572.1"/>
    </source>
</evidence>
<name>A0ABV6EZC2_9BRAD</name>
<protein>
    <submittedName>
        <fullName evidence="2">Uncharacterized protein</fullName>
    </submittedName>
</protein>
<accession>A0ABV6EZC2</accession>
<keyword evidence="3" id="KW-1185">Reference proteome</keyword>
<comment type="caution">
    <text evidence="2">The sequence shown here is derived from an EMBL/GenBank/DDBJ whole genome shotgun (WGS) entry which is preliminary data.</text>
</comment>